<dbReference type="InterPro" id="IPR002110">
    <property type="entry name" value="Ankyrin_rpt"/>
</dbReference>
<dbReference type="PANTHER" id="PTHR24180:SF45">
    <property type="entry name" value="POLY [ADP-RIBOSE] POLYMERASE TANKYRASE"/>
    <property type="match status" value="1"/>
</dbReference>
<gene>
    <name evidence="4" type="ORF">BOTBODRAFT_301802</name>
</gene>
<accession>A0A067MH27</accession>
<dbReference type="PROSITE" id="PS50088">
    <property type="entry name" value="ANK_REPEAT"/>
    <property type="match status" value="1"/>
</dbReference>
<name>A0A067MH27_BOTB1</name>
<dbReference type="Pfam" id="PF12796">
    <property type="entry name" value="Ank_2"/>
    <property type="match status" value="1"/>
</dbReference>
<dbReference type="STRING" id="930990.A0A067MH27"/>
<keyword evidence="5" id="KW-1185">Reference proteome</keyword>
<dbReference type="InterPro" id="IPR051637">
    <property type="entry name" value="Ank_repeat_dom-contain_49"/>
</dbReference>
<feature type="repeat" description="ANK" evidence="3">
    <location>
        <begin position="210"/>
        <end position="242"/>
    </location>
</feature>
<evidence type="ECO:0000313" key="4">
    <source>
        <dbReference type="EMBL" id="KDQ15098.1"/>
    </source>
</evidence>
<dbReference type="HOGENOM" id="CLU_1038245_0_0_1"/>
<evidence type="ECO:0000256" key="3">
    <source>
        <dbReference type="PROSITE-ProRule" id="PRU00023"/>
    </source>
</evidence>
<evidence type="ECO:0000256" key="1">
    <source>
        <dbReference type="ARBA" id="ARBA00022737"/>
    </source>
</evidence>
<protein>
    <submittedName>
        <fullName evidence="4">Uncharacterized protein</fullName>
    </submittedName>
</protein>
<dbReference type="Gene3D" id="1.25.40.20">
    <property type="entry name" value="Ankyrin repeat-containing domain"/>
    <property type="match status" value="1"/>
</dbReference>
<keyword evidence="1" id="KW-0677">Repeat</keyword>
<dbReference type="AlphaFoldDB" id="A0A067MH27"/>
<dbReference type="SMART" id="SM00248">
    <property type="entry name" value="ANK"/>
    <property type="match status" value="2"/>
</dbReference>
<dbReference type="OrthoDB" id="341259at2759"/>
<dbReference type="Proteomes" id="UP000027195">
    <property type="component" value="Unassembled WGS sequence"/>
</dbReference>
<dbReference type="InParanoid" id="A0A067MH27"/>
<dbReference type="SUPFAM" id="SSF48403">
    <property type="entry name" value="Ankyrin repeat"/>
    <property type="match status" value="1"/>
</dbReference>
<dbReference type="PROSITE" id="PS50297">
    <property type="entry name" value="ANK_REP_REGION"/>
    <property type="match status" value="1"/>
</dbReference>
<proteinExistence type="predicted"/>
<dbReference type="InterPro" id="IPR036770">
    <property type="entry name" value="Ankyrin_rpt-contain_sf"/>
</dbReference>
<dbReference type="EMBL" id="KL198034">
    <property type="protein sequence ID" value="KDQ15098.1"/>
    <property type="molecule type" value="Genomic_DNA"/>
</dbReference>
<evidence type="ECO:0000256" key="2">
    <source>
        <dbReference type="ARBA" id="ARBA00023043"/>
    </source>
</evidence>
<sequence>MDQSPSLQDILAEVDPFLQATRKRWAAECVRYIVVSSFHDEKTCSLSLFRADLTLGSCWEDEECEFEYPWEPYSDKRLEAPPLYPNIYRNRSVPALARLADILLLAGVDANHKGIQGNTPILGIFESISDALGRETDVVDSGSAELDYLFRVFEVLIGAGTDVNGTDYNGQSLLHHACHLLPSRAPHLYSVRIFDMLLAAGARPNEPDSDGQTPLHAAGWYFSVWMVKRLLESGADASVEDQEGCTLLHTVVRHVYAVLHIKEPYGAR</sequence>
<organism evidence="4 5">
    <name type="scientific">Botryobasidium botryosum (strain FD-172 SS1)</name>
    <dbReference type="NCBI Taxonomy" id="930990"/>
    <lineage>
        <taxon>Eukaryota</taxon>
        <taxon>Fungi</taxon>
        <taxon>Dikarya</taxon>
        <taxon>Basidiomycota</taxon>
        <taxon>Agaricomycotina</taxon>
        <taxon>Agaricomycetes</taxon>
        <taxon>Cantharellales</taxon>
        <taxon>Botryobasidiaceae</taxon>
        <taxon>Botryobasidium</taxon>
    </lineage>
</organism>
<evidence type="ECO:0000313" key="5">
    <source>
        <dbReference type="Proteomes" id="UP000027195"/>
    </source>
</evidence>
<keyword evidence="2 3" id="KW-0040">ANK repeat</keyword>
<dbReference type="PANTHER" id="PTHR24180">
    <property type="entry name" value="CYCLIN-DEPENDENT KINASE INHIBITOR 2C-RELATED"/>
    <property type="match status" value="1"/>
</dbReference>
<reference evidence="5" key="1">
    <citation type="journal article" date="2014" name="Proc. Natl. Acad. Sci. U.S.A.">
        <title>Extensive sampling of basidiomycete genomes demonstrates inadequacy of the white-rot/brown-rot paradigm for wood decay fungi.</title>
        <authorList>
            <person name="Riley R."/>
            <person name="Salamov A.A."/>
            <person name="Brown D.W."/>
            <person name="Nagy L.G."/>
            <person name="Floudas D."/>
            <person name="Held B.W."/>
            <person name="Levasseur A."/>
            <person name="Lombard V."/>
            <person name="Morin E."/>
            <person name="Otillar R."/>
            <person name="Lindquist E.A."/>
            <person name="Sun H."/>
            <person name="LaButti K.M."/>
            <person name="Schmutz J."/>
            <person name="Jabbour D."/>
            <person name="Luo H."/>
            <person name="Baker S.E."/>
            <person name="Pisabarro A.G."/>
            <person name="Walton J.D."/>
            <person name="Blanchette R.A."/>
            <person name="Henrissat B."/>
            <person name="Martin F."/>
            <person name="Cullen D."/>
            <person name="Hibbett D.S."/>
            <person name="Grigoriev I.V."/>
        </authorList>
    </citation>
    <scope>NUCLEOTIDE SEQUENCE [LARGE SCALE GENOMIC DNA]</scope>
    <source>
        <strain evidence="5">FD-172 SS1</strain>
    </source>
</reference>